<dbReference type="InterPro" id="IPR027443">
    <property type="entry name" value="IPNS-like_sf"/>
</dbReference>
<dbReference type="PANTHER" id="PTHR10209">
    <property type="entry name" value="OXIDOREDUCTASE, 2OG-FE II OXYGENASE FAMILY PROTEIN"/>
    <property type="match status" value="1"/>
</dbReference>
<evidence type="ECO:0000256" key="1">
    <source>
        <dbReference type="ARBA" id="ARBA00022723"/>
    </source>
</evidence>
<dbReference type="GO" id="GO:0046872">
    <property type="term" value="F:metal ion binding"/>
    <property type="evidence" value="ECO:0007669"/>
    <property type="project" value="UniProtKB-KW"/>
</dbReference>
<gene>
    <name evidence="5" type="ORF">F3Y22_tig00011718pilonHSYRG00027</name>
</gene>
<evidence type="ECO:0000256" key="2">
    <source>
        <dbReference type="ARBA" id="ARBA00023002"/>
    </source>
</evidence>
<keyword evidence="1" id="KW-0479">Metal-binding</keyword>
<dbReference type="AlphaFoldDB" id="A0A6A3C3M2"/>
<keyword evidence="2" id="KW-0560">Oxidoreductase</keyword>
<feature type="domain" description="Non-haem dioxygenase N-terminal" evidence="4">
    <location>
        <begin position="62"/>
        <end position="176"/>
    </location>
</feature>
<evidence type="ECO:0000256" key="3">
    <source>
        <dbReference type="ARBA" id="ARBA00023004"/>
    </source>
</evidence>
<dbReference type="GO" id="GO:0016491">
    <property type="term" value="F:oxidoreductase activity"/>
    <property type="evidence" value="ECO:0007669"/>
    <property type="project" value="UniProtKB-KW"/>
</dbReference>
<evidence type="ECO:0000259" key="4">
    <source>
        <dbReference type="Pfam" id="PF14226"/>
    </source>
</evidence>
<proteinExistence type="predicted"/>
<dbReference type="EMBL" id="VEPZ02000503">
    <property type="protein sequence ID" value="KAE8723785.1"/>
    <property type="molecule type" value="Genomic_DNA"/>
</dbReference>
<organism evidence="5 6">
    <name type="scientific">Hibiscus syriacus</name>
    <name type="common">Rose of Sharon</name>
    <dbReference type="NCBI Taxonomy" id="106335"/>
    <lineage>
        <taxon>Eukaryota</taxon>
        <taxon>Viridiplantae</taxon>
        <taxon>Streptophyta</taxon>
        <taxon>Embryophyta</taxon>
        <taxon>Tracheophyta</taxon>
        <taxon>Spermatophyta</taxon>
        <taxon>Magnoliopsida</taxon>
        <taxon>eudicotyledons</taxon>
        <taxon>Gunneridae</taxon>
        <taxon>Pentapetalae</taxon>
        <taxon>rosids</taxon>
        <taxon>malvids</taxon>
        <taxon>Malvales</taxon>
        <taxon>Malvaceae</taxon>
        <taxon>Malvoideae</taxon>
        <taxon>Hibiscus</taxon>
    </lineage>
</organism>
<evidence type="ECO:0000313" key="6">
    <source>
        <dbReference type="Proteomes" id="UP000436088"/>
    </source>
</evidence>
<keyword evidence="6" id="KW-1185">Reference proteome</keyword>
<accession>A0A6A3C3M2</accession>
<keyword evidence="3" id="KW-0408">Iron</keyword>
<dbReference type="SUPFAM" id="SSF51197">
    <property type="entry name" value="Clavaminate synthase-like"/>
    <property type="match status" value="1"/>
</dbReference>
<dbReference type="Pfam" id="PF14226">
    <property type="entry name" value="DIOX_N"/>
    <property type="match status" value="1"/>
</dbReference>
<comment type="caution">
    <text evidence="5">The sequence shown here is derived from an EMBL/GenBank/DDBJ whole genome shotgun (WGS) entry which is preliminary data.</text>
</comment>
<dbReference type="PANTHER" id="PTHR10209:SF826">
    <property type="entry name" value="1-AMINOCYCLOPROPANE-1-CARBOXYLATE OXIDASE HOMOLOG 1-LIKE"/>
    <property type="match status" value="1"/>
</dbReference>
<dbReference type="Gene3D" id="2.60.120.330">
    <property type="entry name" value="B-lactam Antibiotic, Isopenicillin N Synthase, Chain"/>
    <property type="match status" value="1"/>
</dbReference>
<protein>
    <submittedName>
        <fullName evidence="5">1-aminocyclopropane-1-carboxylate oxidase-like protein</fullName>
    </submittedName>
</protein>
<reference evidence="5" key="1">
    <citation type="submission" date="2019-09" db="EMBL/GenBank/DDBJ databases">
        <title>Draft genome information of white flower Hibiscus syriacus.</title>
        <authorList>
            <person name="Kim Y.-M."/>
        </authorList>
    </citation>
    <scope>NUCLEOTIDE SEQUENCE [LARGE SCALE GENOMIC DNA]</scope>
    <source>
        <strain evidence="5">YM2019G1</strain>
    </source>
</reference>
<name>A0A6A3C3M2_HIBSY</name>
<dbReference type="Proteomes" id="UP000436088">
    <property type="component" value="Unassembled WGS sequence"/>
</dbReference>
<evidence type="ECO:0000313" key="5">
    <source>
        <dbReference type="EMBL" id="KAE8723785.1"/>
    </source>
</evidence>
<dbReference type="InterPro" id="IPR026992">
    <property type="entry name" value="DIOX_N"/>
</dbReference>
<sequence length="191" mass="21822">MYVMPVFEPKYDRASEIKAFDETKAGVKGLVDAGVSEVPRMFHQPPDTFGGTYVPGASQFSIPVIDLQGVQGDLNAQKSIVEHVRNASKEWGFFQIINHGIPASVLEEMKVRARRFFEHDDELKKQLYTRDNSKKVVHNSNFDLLIAPAANWRDSVYCNMAPDPPRPEELPEPFRWSDEFGSYMDRVRNTE</sequence>